<protein>
    <submittedName>
        <fullName evidence="1">Uncharacterized protein</fullName>
    </submittedName>
</protein>
<reference evidence="1 2" key="1">
    <citation type="submission" date="2015-01" db="EMBL/GenBank/DDBJ databases">
        <title>Genome Sequence of Magnetospirillum magnetotacticum Strain MS-1.</title>
        <authorList>
            <person name="Marinov G.K."/>
            <person name="Smalley M.D."/>
            <person name="DeSalvo G."/>
        </authorList>
    </citation>
    <scope>NUCLEOTIDE SEQUENCE [LARGE SCALE GENOMIC DNA]</scope>
    <source>
        <strain evidence="1 2">MS-1</strain>
    </source>
</reference>
<keyword evidence="2" id="KW-1185">Reference proteome</keyword>
<comment type="caution">
    <text evidence="1">The sequence shown here is derived from an EMBL/GenBank/DDBJ whole genome shotgun (WGS) entry which is preliminary data.</text>
</comment>
<dbReference type="OrthoDB" id="7362273at2"/>
<evidence type="ECO:0000313" key="2">
    <source>
        <dbReference type="Proteomes" id="UP000031971"/>
    </source>
</evidence>
<name>A0A0C2YUR9_PARME</name>
<organism evidence="1 2">
    <name type="scientific">Paramagnetospirillum magnetotacticum MS-1</name>
    <dbReference type="NCBI Taxonomy" id="272627"/>
    <lineage>
        <taxon>Bacteria</taxon>
        <taxon>Pseudomonadati</taxon>
        <taxon>Pseudomonadota</taxon>
        <taxon>Alphaproteobacteria</taxon>
        <taxon>Rhodospirillales</taxon>
        <taxon>Magnetospirillaceae</taxon>
        <taxon>Paramagnetospirillum</taxon>
    </lineage>
</organism>
<dbReference type="RefSeq" id="WP_009869498.1">
    <property type="nucleotide sequence ID" value="NZ_JXSL01000028.1"/>
</dbReference>
<gene>
    <name evidence="1" type="ORF">CCC_03728</name>
</gene>
<evidence type="ECO:0000313" key="1">
    <source>
        <dbReference type="EMBL" id="KIL98445.1"/>
    </source>
</evidence>
<dbReference type="Proteomes" id="UP000031971">
    <property type="component" value="Unassembled WGS sequence"/>
</dbReference>
<accession>A0A0C2YUR9</accession>
<dbReference type="AlphaFoldDB" id="A0A0C2YUR9"/>
<sequence length="65" mass="6821">MDPSLREIITSAVTDARKGGLDPFAQRSAATAVLTAMMPNLDMATVQLIVDQLYPLICDLGSAAA</sequence>
<dbReference type="EMBL" id="JXSL01000028">
    <property type="protein sequence ID" value="KIL98445.1"/>
    <property type="molecule type" value="Genomic_DNA"/>
</dbReference>
<proteinExistence type="predicted"/>
<dbReference type="STRING" id="272627.CCC_03728"/>